<sequence length="368" mass="43738">MYLMNPNELQDIIDLLDHSEKENHTSTLQTSCDSNLYNEENLIRNIPVPVLNTENNWINIKNKWMCISSPTAIRTLEHTSNVLPALERIEVREEDEDVVFVSEFKSINKQAWNNNLVTTPTYTCQCIECKYNQSGTWFYCKSCSFQASDSRCLNEHAASIHNREKKFACYFCSYRAEYKKGLMKHMKIHDKKLIFQCKVCDYKTENRHDYTGHLKSHSTKKYLKCPECEYRTTHKGSLKIHITIHSEEKHYECYECGHKTATRRAMVGHVQTHSSKKLYKCKDCNYESKGKRYMNRHLEIFKHTRDRSAEELRCDKCNYVTFNDRSLQWHLRVHTDERLFECFLCEYKTNCSSNFRKHELLHANKNKV</sequence>
<feature type="domain" description="C2H2-type" evidence="13">
    <location>
        <begin position="195"/>
        <end position="222"/>
    </location>
</feature>
<evidence type="ECO:0000313" key="14">
    <source>
        <dbReference type="EMBL" id="KAF2881469.1"/>
    </source>
</evidence>
<evidence type="ECO:0000256" key="8">
    <source>
        <dbReference type="ARBA" id="ARBA00023125"/>
    </source>
</evidence>
<dbReference type="GO" id="GO:0005634">
    <property type="term" value="C:nucleus"/>
    <property type="evidence" value="ECO:0007669"/>
    <property type="project" value="UniProtKB-SubCell"/>
</dbReference>
<evidence type="ECO:0000256" key="9">
    <source>
        <dbReference type="ARBA" id="ARBA00023163"/>
    </source>
</evidence>
<dbReference type="PANTHER" id="PTHR24388:SF104">
    <property type="entry name" value="AT-RICH BINDING PROTEIN-RELATED"/>
    <property type="match status" value="1"/>
</dbReference>
<keyword evidence="4" id="KW-0677">Repeat</keyword>
<evidence type="ECO:0000256" key="5">
    <source>
        <dbReference type="ARBA" id="ARBA00022771"/>
    </source>
</evidence>
<evidence type="ECO:0000256" key="6">
    <source>
        <dbReference type="ARBA" id="ARBA00022833"/>
    </source>
</evidence>
<keyword evidence="15" id="KW-1185">Reference proteome</keyword>
<dbReference type="SMART" id="SM00355">
    <property type="entry name" value="ZnF_C2H2"/>
    <property type="match status" value="8"/>
</dbReference>
<proteinExistence type="inferred from homology"/>
<dbReference type="AlphaFoldDB" id="A0A8K0C6N7"/>
<feature type="domain" description="C2H2-type" evidence="13">
    <location>
        <begin position="138"/>
        <end position="166"/>
    </location>
</feature>
<evidence type="ECO:0000313" key="15">
    <source>
        <dbReference type="Proteomes" id="UP000801492"/>
    </source>
</evidence>
<dbReference type="EMBL" id="VTPC01090736">
    <property type="protein sequence ID" value="KAF2881469.1"/>
    <property type="molecule type" value="Genomic_DNA"/>
</dbReference>
<evidence type="ECO:0000256" key="7">
    <source>
        <dbReference type="ARBA" id="ARBA00023015"/>
    </source>
</evidence>
<keyword evidence="3" id="KW-0479">Metal-binding</keyword>
<evidence type="ECO:0000256" key="12">
    <source>
        <dbReference type="PROSITE-ProRule" id="PRU00042"/>
    </source>
</evidence>
<evidence type="ECO:0000256" key="2">
    <source>
        <dbReference type="ARBA" id="ARBA00006991"/>
    </source>
</evidence>
<name>A0A8K0C6N7_IGNLU</name>
<feature type="domain" description="C2H2-type" evidence="13">
    <location>
        <begin position="312"/>
        <end position="339"/>
    </location>
</feature>
<comment type="similarity">
    <text evidence="2">Belongs to the krueppel C2H2-type zinc-finger protein family.</text>
</comment>
<dbReference type="Pfam" id="PF00096">
    <property type="entry name" value="zf-C2H2"/>
    <property type="match status" value="1"/>
</dbReference>
<dbReference type="SUPFAM" id="SSF57667">
    <property type="entry name" value="beta-beta-alpha zinc fingers"/>
    <property type="match status" value="4"/>
</dbReference>
<organism evidence="14 15">
    <name type="scientific">Ignelater luminosus</name>
    <name type="common">Cucubano</name>
    <name type="synonym">Pyrophorus luminosus</name>
    <dbReference type="NCBI Taxonomy" id="2038154"/>
    <lineage>
        <taxon>Eukaryota</taxon>
        <taxon>Metazoa</taxon>
        <taxon>Ecdysozoa</taxon>
        <taxon>Arthropoda</taxon>
        <taxon>Hexapoda</taxon>
        <taxon>Insecta</taxon>
        <taxon>Pterygota</taxon>
        <taxon>Neoptera</taxon>
        <taxon>Endopterygota</taxon>
        <taxon>Coleoptera</taxon>
        <taxon>Polyphaga</taxon>
        <taxon>Elateriformia</taxon>
        <taxon>Elateroidea</taxon>
        <taxon>Elateridae</taxon>
        <taxon>Agrypninae</taxon>
        <taxon>Pyrophorini</taxon>
        <taxon>Ignelater</taxon>
    </lineage>
</organism>
<dbReference type="PANTHER" id="PTHR24388">
    <property type="entry name" value="ZINC FINGER PROTEIN"/>
    <property type="match status" value="1"/>
</dbReference>
<reference evidence="14" key="1">
    <citation type="submission" date="2019-08" db="EMBL/GenBank/DDBJ databases">
        <title>The genome of the North American firefly Photinus pyralis.</title>
        <authorList>
            <consortium name="Photinus pyralis genome working group"/>
            <person name="Fallon T.R."/>
            <person name="Sander Lower S.E."/>
            <person name="Weng J.-K."/>
        </authorList>
    </citation>
    <scope>NUCLEOTIDE SEQUENCE</scope>
    <source>
        <strain evidence="14">TRF0915ILg1</strain>
        <tissue evidence="14">Whole body</tissue>
    </source>
</reference>
<evidence type="ECO:0000256" key="10">
    <source>
        <dbReference type="ARBA" id="ARBA00023242"/>
    </source>
</evidence>
<dbReference type="FunFam" id="3.30.160.60:FF:000075">
    <property type="entry name" value="Putative zinc finger protein 536"/>
    <property type="match status" value="1"/>
</dbReference>
<evidence type="ECO:0000256" key="11">
    <source>
        <dbReference type="ARBA" id="ARBA00037948"/>
    </source>
</evidence>
<dbReference type="InterPro" id="IPR050527">
    <property type="entry name" value="Snail/Krueppel_Znf"/>
</dbReference>
<dbReference type="GO" id="GO:0000981">
    <property type="term" value="F:DNA-binding transcription factor activity, RNA polymerase II-specific"/>
    <property type="evidence" value="ECO:0007669"/>
    <property type="project" value="TreeGrafter"/>
</dbReference>
<keyword evidence="9" id="KW-0804">Transcription</keyword>
<dbReference type="InterPro" id="IPR013087">
    <property type="entry name" value="Znf_C2H2_type"/>
</dbReference>
<comment type="caution">
    <text evidence="14">The sequence shown here is derived from an EMBL/GenBank/DDBJ whole genome shotgun (WGS) entry which is preliminary data.</text>
</comment>
<keyword evidence="5 12" id="KW-0863">Zinc-finger</keyword>
<dbReference type="Proteomes" id="UP000801492">
    <property type="component" value="Unassembled WGS sequence"/>
</dbReference>
<dbReference type="GO" id="GO:0000978">
    <property type="term" value="F:RNA polymerase II cis-regulatory region sequence-specific DNA binding"/>
    <property type="evidence" value="ECO:0007669"/>
    <property type="project" value="TreeGrafter"/>
</dbReference>
<dbReference type="InterPro" id="IPR036236">
    <property type="entry name" value="Znf_C2H2_sf"/>
</dbReference>
<comment type="similarity">
    <text evidence="11">Belongs to the snail C2H2-type zinc-finger protein family.</text>
</comment>
<comment type="subcellular location">
    <subcellularLocation>
        <location evidence="1">Nucleus</location>
    </subcellularLocation>
</comment>
<evidence type="ECO:0000256" key="1">
    <source>
        <dbReference type="ARBA" id="ARBA00004123"/>
    </source>
</evidence>
<evidence type="ECO:0000256" key="4">
    <source>
        <dbReference type="ARBA" id="ARBA00022737"/>
    </source>
</evidence>
<keyword evidence="10" id="KW-0539">Nucleus</keyword>
<keyword evidence="6" id="KW-0862">Zinc</keyword>
<dbReference type="PROSITE" id="PS50157">
    <property type="entry name" value="ZINC_FINGER_C2H2_2"/>
    <property type="match status" value="6"/>
</dbReference>
<feature type="domain" description="C2H2-type" evidence="13">
    <location>
        <begin position="251"/>
        <end position="278"/>
    </location>
</feature>
<protein>
    <recommendedName>
        <fullName evidence="13">C2H2-type domain-containing protein</fullName>
    </recommendedName>
</protein>
<dbReference type="Gene3D" id="3.30.160.60">
    <property type="entry name" value="Classic Zinc Finger"/>
    <property type="match status" value="4"/>
</dbReference>
<feature type="domain" description="C2H2-type" evidence="13">
    <location>
        <begin position="223"/>
        <end position="250"/>
    </location>
</feature>
<gene>
    <name evidence="14" type="ORF">ILUMI_24705</name>
</gene>
<accession>A0A8K0C6N7</accession>
<keyword evidence="8" id="KW-0238">DNA-binding</keyword>
<feature type="domain" description="C2H2-type" evidence="13">
    <location>
        <begin position="279"/>
        <end position="308"/>
    </location>
</feature>
<dbReference type="OrthoDB" id="3561125at2759"/>
<evidence type="ECO:0000259" key="13">
    <source>
        <dbReference type="PROSITE" id="PS50157"/>
    </source>
</evidence>
<dbReference type="GO" id="GO:0008270">
    <property type="term" value="F:zinc ion binding"/>
    <property type="evidence" value="ECO:0007669"/>
    <property type="project" value="UniProtKB-KW"/>
</dbReference>
<keyword evidence="7" id="KW-0805">Transcription regulation</keyword>
<evidence type="ECO:0000256" key="3">
    <source>
        <dbReference type="ARBA" id="ARBA00022723"/>
    </source>
</evidence>